<dbReference type="InterPro" id="IPR029028">
    <property type="entry name" value="Alpha/beta_knot_MTases"/>
</dbReference>
<organism evidence="5 6">
    <name type="scientific">Phocicoccus pinnipedialis</name>
    <dbReference type="NCBI Taxonomy" id="110845"/>
    <lineage>
        <taxon>Bacteria</taxon>
        <taxon>Bacillati</taxon>
        <taxon>Bacillota</taxon>
        <taxon>Bacilli</taxon>
        <taxon>Bacillales</taxon>
        <taxon>Salinicoccaceae</taxon>
        <taxon>Phocicoccus</taxon>
    </lineage>
</organism>
<evidence type="ECO:0000313" key="5">
    <source>
        <dbReference type="EMBL" id="CAD2071986.1"/>
    </source>
</evidence>
<proteinExistence type="inferred from homology"/>
<sequence>MKHVTESVVVGRNAVREALKGSRDINKILIQDTAQMEQLKEIMKLAKKERVVVQKVPKNKLEEHTKERHQGVIALLSAYDYTSLETLIEAFSGKRANFILLDGLEDPHNLGSILRTADATGFDAVIIPNRRSVQVTETVARTSTGAIEYVPVCRVTNVNQTIDKLKEAGFWTVGTNQHADMDYRGYPADVNTLLIIGSEGEGISKKTLEKCDFTVSIPMVGKITSLNASVSAALLMYEVYRKQNPVGE</sequence>
<dbReference type="GO" id="GO:0003723">
    <property type="term" value="F:RNA binding"/>
    <property type="evidence" value="ECO:0007669"/>
    <property type="project" value="InterPro"/>
</dbReference>
<dbReference type="SUPFAM" id="SSF55315">
    <property type="entry name" value="L30e-like"/>
    <property type="match status" value="1"/>
</dbReference>
<dbReference type="GO" id="GO:0032259">
    <property type="term" value="P:methylation"/>
    <property type="evidence" value="ECO:0007669"/>
    <property type="project" value="UniProtKB-KW"/>
</dbReference>
<dbReference type="InterPro" id="IPR029026">
    <property type="entry name" value="tRNA_m1G_MTases_N"/>
</dbReference>
<dbReference type="CDD" id="cd18103">
    <property type="entry name" value="SpoU-like_RlmB"/>
    <property type="match status" value="1"/>
</dbReference>
<dbReference type="NCBIfam" id="TIGR00186">
    <property type="entry name" value="rRNA_methyl_3"/>
    <property type="match status" value="1"/>
</dbReference>
<dbReference type="Pfam" id="PF00588">
    <property type="entry name" value="SpoU_methylase"/>
    <property type="match status" value="1"/>
</dbReference>
<evidence type="ECO:0000256" key="2">
    <source>
        <dbReference type="ARBA" id="ARBA00022603"/>
    </source>
</evidence>
<keyword evidence="2 5" id="KW-0489">Methyltransferase</keyword>
<dbReference type="FunFam" id="3.40.1280.10:FF:000008">
    <property type="entry name" value="Group 3 RNA methyltransferase TrmH"/>
    <property type="match status" value="1"/>
</dbReference>
<reference evidence="5 6" key="1">
    <citation type="submission" date="2020-07" db="EMBL/GenBank/DDBJ databases">
        <authorList>
            <person name="Criscuolo A."/>
        </authorList>
    </citation>
    <scope>NUCLEOTIDE SEQUENCE [LARGE SCALE GENOMIC DNA]</scope>
    <source>
        <strain evidence="5">CIP107946</strain>
    </source>
</reference>
<dbReference type="Gene3D" id="3.30.1330.30">
    <property type="match status" value="1"/>
</dbReference>
<dbReference type="Pfam" id="PF08032">
    <property type="entry name" value="SpoU_sub_bind"/>
    <property type="match status" value="1"/>
</dbReference>
<dbReference type="SMART" id="SM00967">
    <property type="entry name" value="SpoU_sub_bind"/>
    <property type="match status" value="1"/>
</dbReference>
<accession>A0A6V7R3T7</accession>
<feature type="domain" description="RNA 2-O ribose methyltransferase substrate binding" evidence="4">
    <location>
        <begin position="8"/>
        <end position="82"/>
    </location>
</feature>
<comment type="caution">
    <text evidence="5">The sequence shown here is derived from an EMBL/GenBank/DDBJ whole genome shotgun (WGS) entry which is preliminary data.</text>
</comment>
<gene>
    <name evidence="5" type="ORF">JEOPIN946_00184</name>
</gene>
<dbReference type="InterPro" id="IPR001537">
    <property type="entry name" value="SpoU_MeTrfase"/>
</dbReference>
<protein>
    <submittedName>
        <fullName evidence="5">TrmH family tRNA/rRNA methyltransferase</fullName>
    </submittedName>
</protein>
<evidence type="ECO:0000256" key="3">
    <source>
        <dbReference type="ARBA" id="ARBA00022679"/>
    </source>
</evidence>
<dbReference type="GO" id="GO:0008173">
    <property type="term" value="F:RNA methyltransferase activity"/>
    <property type="evidence" value="ECO:0007669"/>
    <property type="project" value="InterPro"/>
</dbReference>
<keyword evidence="3 5" id="KW-0808">Transferase</keyword>
<keyword evidence="6" id="KW-1185">Reference proteome</keyword>
<evidence type="ECO:0000313" key="6">
    <source>
        <dbReference type="Proteomes" id="UP000588186"/>
    </source>
</evidence>
<evidence type="ECO:0000256" key="1">
    <source>
        <dbReference type="ARBA" id="ARBA00007228"/>
    </source>
</evidence>
<comment type="similarity">
    <text evidence="1">Belongs to the class IV-like SAM-binding methyltransferase superfamily. RNA methyltransferase TrmH family.</text>
</comment>
<dbReference type="InterPro" id="IPR029064">
    <property type="entry name" value="Ribosomal_eL30-like_sf"/>
</dbReference>
<evidence type="ECO:0000259" key="4">
    <source>
        <dbReference type="SMART" id="SM00967"/>
    </source>
</evidence>
<dbReference type="GO" id="GO:0005829">
    <property type="term" value="C:cytosol"/>
    <property type="evidence" value="ECO:0007669"/>
    <property type="project" value="TreeGrafter"/>
</dbReference>
<dbReference type="Gene3D" id="3.40.1280.10">
    <property type="match status" value="1"/>
</dbReference>
<dbReference type="PANTHER" id="PTHR46429">
    <property type="entry name" value="23S RRNA (GUANOSINE-2'-O-)-METHYLTRANSFERASE RLMB"/>
    <property type="match status" value="1"/>
</dbReference>
<dbReference type="SUPFAM" id="SSF75217">
    <property type="entry name" value="alpha/beta knot"/>
    <property type="match status" value="1"/>
</dbReference>
<dbReference type="Proteomes" id="UP000588186">
    <property type="component" value="Unassembled WGS sequence"/>
</dbReference>
<name>A0A6V7R3T7_9BACL</name>
<dbReference type="PANTHER" id="PTHR46429:SF1">
    <property type="entry name" value="23S RRNA (GUANOSINE-2'-O-)-METHYLTRANSFERASE RLMB"/>
    <property type="match status" value="1"/>
</dbReference>
<dbReference type="InterPro" id="IPR004441">
    <property type="entry name" value="rRNA_MeTrfase_TrmH"/>
</dbReference>
<dbReference type="AlphaFoldDB" id="A0A6V7R3T7"/>
<dbReference type="InterPro" id="IPR013123">
    <property type="entry name" value="SpoU_subst-bd"/>
</dbReference>
<dbReference type="EMBL" id="CAJEWB010000004">
    <property type="protein sequence ID" value="CAD2071986.1"/>
    <property type="molecule type" value="Genomic_DNA"/>
</dbReference>
<dbReference type="GO" id="GO:0006396">
    <property type="term" value="P:RNA processing"/>
    <property type="evidence" value="ECO:0007669"/>
    <property type="project" value="InterPro"/>
</dbReference>